<comment type="caution">
    <text evidence="4">The sequence shown here is derived from an EMBL/GenBank/DDBJ whole genome shotgun (WGS) entry which is preliminary data.</text>
</comment>
<keyword evidence="2" id="KW-0067">ATP-binding</keyword>
<keyword evidence="1" id="KW-0547">Nucleotide-binding</keyword>
<gene>
    <name evidence="4" type="ORF">S01H1_74848</name>
</gene>
<dbReference type="GO" id="GO:0016887">
    <property type="term" value="F:ATP hydrolysis activity"/>
    <property type="evidence" value="ECO:0007669"/>
    <property type="project" value="TreeGrafter"/>
</dbReference>
<dbReference type="InterPro" id="IPR050625">
    <property type="entry name" value="ParA/MinD_ATPase"/>
</dbReference>
<dbReference type="PANTHER" id="PTHR43384:SF6">
    <property type="entry name" value="SEPTUM SITE-DETERMINING PROTEIN MIND HOMOLOG, CHLOROPLASTIC"/>
    <property type="match status" value="1"/>
</dbReference>
<reference evidence="4" key="1">
    <citation type="journal article" date="2014" name="Front. Microbiol.">
        <title>High frequency of phylogenetically diverse reductive dehalogenase-homologous genes in deep subseafloor sedimentary metagenomes.</title>
        <authorList>
            <person name="Kawai M."/>
            <person name="Futagami T."/>
            <person name="Toyoda A."/>
            <person name="Takaki Y."/>
            <person name="Nishi S."/>
            <person name="Hori S."/>
            <person name="Arai W."/>
            <person name="Tsubouchi T."/>
            <person name="Morono Y."/>
            <person name="Uchiyama I."/>
            <person name="Ito T."/>
            <person name="Fujiyama A."/>
            <person name="Inagaki F."/>
            <person name="Takami H."/>
        </authorList>
    </citation>
    <scope>NUCLEOTIDE SEQUENCE</scope>
    <source>
        <strain evidence="4">Expedition CK06-06</strain>
    </source>
</reference>
<dbReference type="PANTHER" id="PTHR43384">
    <property type="entry name" value="SEPTUM SITE-DETERMINING PROTEIN MIND HOMOLOG, CHLOROPLASTIC-RELATED"/>
    <property type="match status" value="1"/>
</dbReference>
<protein>
    <recommendedName>
        <fullName evidence="3">CobQ/CobB/MinD/ParA nucleotide binding domain-containing protein</fullName>
    </recommendedName>
</protein>
<dbReference type="GO" id="GO:0051782">
    <property type="term" value="P:negative regulation of cell division"/>
    <property type="evidence" value="ECO:0007669"/>
    <property type="project" value="TreeGrafter"/>
</dbReference>
<dbReference type="Pfam" id="PF01656">
    <property type="entry name" value="CbiA"/>
    <property type="match status" value="1"/>
</dbReference>
<organism evidence="4">
    <name type="scientific">marine sediment metagenome</name>
    <dbReference type="NCBI Taxonomy" id="412755"/>
    <lineage>
        <taxon>unclassified sequences</taxon>
        <taxon>metagenomes</taxon>
        <taxon>ecological metagenomes</taxon>
    </lineage>
</organism>
<name>X0Y8X5_9ZZZZ</name>
<dbReference type="Gene3D" id="3.40.50.300">
    <property type="entry name" value="P-loop containing nucleotide triphosphate hydrolases"/>
    <property type="match status" value="1"/>
</dbReference>
<feature type="domain" description="CobQ/CobB/MinD/ParA nucleotide binding" evidence="3">
    <location>
        <begin position="3"/>
        <end position="102"/>
    </location>
</feature>
<dbReference type="SUPFAM" id="SSF52540">
    <property type="entry name" value="P-loop containing nucleoside triphosphate hydrolases"/>
    <property type="match status" value="1"/>
</dbReference>
<evidence type="ECO:0000256" key="1">
    <source>
        <dbReference type="ARBA" id="ARBA00022741"/>
    </source>
</evidence>
<dbReference type="AlphaFoldDB" id="X0Y8X5"/>
<feature type="non-terminal residue" evidence="4">
    <location>
        <position position="173"/>
    </location>
</feature>
<dbReference type="InterPro" id="IPR027417">
    <property type="entry name" value="P-loop_NTPase"/>
</dbReference>
<evidence type="ECO:0000259" key="3">
    <source>
        <dbReference type="Pfam" id="PF01656"/>
    </source>
</evidence>
<dbReference type="GO" id="GO:0005829">
    <property type="term" value="C:cytosol"/>
    <property type="evidence" value="ECO:0007669"/>
    <property type="project" value="TreeGrafter"/>
</dbReference>
<dbReference type="GO" id="GO:0005524">
    <property type="term" value="F:ATP binding"/>
    <property type="evidence" value="ECO:0007669"/>
    <property type="project" value="UniProtKB-KW"/>
</dbReference>
<dbReference type="GO" id="GO:0009898">
    <property type="term" value="C:cytoplasmic side of plasma membrane"/>
    <property type="evidence" value="ECO:0007669"/>
    <property type="project" value="TreeGrafter"/>
</dbReference>
<dbReference type="InterPro" id="IPR002586">
    <property type="entry name" value="CobQ/CobB/MinD/ParA_Nub-bd_dom"/>
</dbReference>
<evidence type="ECO:0000313" key="4">
    <source>
        <dbReference type="EMBL" id="GAG45178.1"/>
    </source>
</evidence>
<sequence length="173" mass="18390">MKIAVAGKGGVGKTFISGTLARLLARQGYKVLVVDADPNINTASSIGIPAEVADKILPISDNEELIRYKTGVSPGKSYGQMFKLSPTVSDIVDNFGVVGPDGVQLLIMGTVKGGDAGCMCPANALLRILVQHLLIQRDEILIMDMVAGLEHLGRGTARRMDTMLVVVEPRMKS</sequence>
<proteinExistence type="predicted"/>
<dbReference type="EMBL" id="BARS01050096">
    <property type="protein sequence ID" value="GAG45178.1"/>
    <property type="molecule type" value="Genomic_DNA"/>
</dbReference>
<evidence type="ECO:0000256" key="2">
    <source>
        <dbReference type="ARBA" id="ARBA00022840"/>
    </source>
</evidence>
<accession>X0Y8X5</accession>